<dbReference type="SUPFAM" id="SSF88713">
    <property type="entry name" value="Glycoside hydrolase/deacetylase"/>
    <property type="match status" value="1"/>
</dbReference>
<dbReference type="PROSITE" id="PS51677">
    <property type="entry name" value="NODB"/>
    <property type="match status" value="1"/>
</dbReference>
<dbReference type="GO" id="GO:0016810">
    <property type="term" value="F:hydrolase activity, acting on carbon-nitrogen (but not peptide) bonds"/>
    <property type="evidence" value="ECO:0007669"/>
    <property type="project" value="InterPro"/>
</dbReference>
<organism evidence="3 4">
    <name type="scientific">Flavimobilis soli</name>
    <dbReference type="NCBI Taxonomy" id="442709"/>
    <lineage>
        <taxon>Bacteria</taxon>
        <taxon>Bacillati</taxon>
        <taxon>Actinomycetota</taxon>
        <taxon>Actinomycetes</taxon>
        <taxon>Micrococcales</taxon>
        <taxon>Jonesiaceae</taxon>
        <taxon>Flavimobilis</taxon>
    </lineage>
</organism>
<evidence type="ECO:0000313" key="4">
    <source>
        <dbReference type="Proteomes" id="UP000221394"/>
    </source>
</evidence>
<proteinExistence type="predicted"/>
<dbReference type="Gene3D" id="3.20.20.370">
    <property type="entry name" value="Glycoside hydrolase/deacetylase"/>
    <property type="match status" value="1"/>
</dbReference>
<dbReference type="InterPro" id="IPR006311">
    <property type="entry name" value="TAT_signal"/>
</dbReference>
<name>A0A2A9ECI0_9MICO</name>
<comment type="caution">
    <text evidence="3">The sequence shown here is derived from an EMBL/GenBank/DDBJ whole genome shotgun (WGS) entry which is preliminary data.</text>
</comment>
<feature type="domain" description="NodB homology" evidence="2">
    <location>
        <begin position="90"/>
        <end position="268"/>
    </location>
</feature>
<evidence type="ECO:0000259" key="2">
    <source>
        <dbReference type="PROSITE" id="PS51677"/>
    </source>
</evidence>
<sequence length="280" mass="30507">MTRAGSPETGAPAPQDERTARDGQGVSRRRVLTSTLTAAALAAASTYTASDAVARRPRKHSPTYRVSPRPELQTTRRDSRVVWRGHPAERLACLTFDDGPDPRWTPMVLDLLARHDARATFFALGSHVVAHPDVARATVAAGHEIASHGWDHKDMTILEPEPLLDDVRRTHEAIVEHTGATPRLVRPPWGRIDSPGLWAASEHGYDVALWSHHLPTDGAAAKVDRDIETASPGMIVLCHDGRGTPAEPLFVEVERLVATLTADGYRFVPVSEMLAAPEAH</sequence>
<dbReference type="InterPro" id="IPR002509">
    <property type="entry name" value="NODB_dom"/>
</dbReference>
<evidence type="ECO:0000256" key="1">
    <source>
        <dbReference type="SAM" id="MobiDB-lite"/>
    </source>
</evidence>
<dbReference type="Pfam" id="PF01522">
    <property type="entry name" value="Polysacc_deac_1"/>
    <property type="match status" value="1"/>
</dbReference>
<dbReference type="InterPro" id="IPR011330">
    <property type="entry name" value="Glyco_hydro/deAcase_b/a-brl"/>
</dbReference>
<dbReference type="AlphaFoldDB" id="A0A2A9ECI0"/>
<dbReference type="CDD" id="cd10917">
    <property type="entry name" value="CE4_NodB_like_6s_7s"/>
    <property type="match status" value="1"/>
</dbReference>
<feature type="region of interest" description="Disordered" evidence="1">
    <location>
        <begin position="47"/>
        <end position="77"/>
    </location>
</feature>
<dbReference type="PANTHER" id="PTHR10587:SF137">
    <property type="entry name" value="4-DEOXY-4-FORMAMIDO-L-ARABINOSE-PHOSPHOUNDECAPRENOL DEFORMYLASE ARND-RELATED"/>
    <property type="match status" value="1"/>
</dbReference>
<evidence type="ECO:0000313" key="3">
    <source>
        <dbReference type="EMBL" id="PFG35930.1"/>
    </source>
</evidence>
<reference evidence="3 4" key="1">
    <citation type="submission" date="2017-10" db="EMBL/GenBank/DDBJ databases">
        <title>Sequencing the genomes of 1000 actinobacteria strains.</title>
        <authorList>
            <person name="Klenk H.-P."/>
        </authorList>
    </citation>
    <scope>NUCLEOTIDE SEQUENCE [LARGE SCALE GENOMIC DNA]</scope>
    <source>
        <strain evidence="3 4">DSM 21574</strain>
    </source>
</reference>
<keyword evidence="4" id="KW-1185">Reference proteome</keyword>
<dbReference type="PROSITE" id="PS51318">
    <property type="entry name" value="TAT"/>
    <property type="match status" value="1"/>
</dbReference>
<accession>A0A2A9ECI0</accession>
<feature type="region of interest" description="Disordered" evidence="1">
    <location>
        <begin position="1"/>
        <end position="29"/>
    </location>
</feature>
<dbReference type="InterPro" id="IPR050248">
    <property type="entry name" value="Polysacc_deacetylase_ArnD"/>
</dbReference>
<protein>
    <submittedName>
        <fullName evidence="3">Peptidoglycan/xylan/chitin deacetylase (PgdA/CDA1 family)</fullName>
    </submittedName>
</protein>
<dbReference type="PANTHER" id="PTHR10587">
    <property type="entry name" value="GLYCOSYL TRANSFERASE-RELATED"/>
    <property type="match status" value="1"/>
</dbReference>
<gene>
    <name evidence="3" type="ORF">ATL41_0630</name>
</gene>
<dbReference type="Proteomes" id="UP000221394">
    <property type="component" value="Unassembled WGS sequence"/>
</dbReference>
<dbReference type="EMBL" id="PDJH01000001">
    <property type="protein sequence ID" value="PFG35930.1"/>
    <property type="molecule type" value="Genomic_DNA"/>
</dbReference>
<dbReference type="GO" id="GO:0005975">
    <property type="term" value="P:carbohydrate metabolic process"/>
    <property type="evidence" value="ECO:0007669"/>
    <property type="project" value="InterPro"/>
</dbReference>